<dbReference type="AlphaFoldDB" id="A0A0S4J3C1"/>
<dbReference type="SUPFAM" id="SSF55811">
    <property type="entry name" value="Nudix"/>
    <property type="match status" value="1"/>
</dbReference>
<keyword evidence="2 4" id="KW-0378">Hydrolase</keyword>
<evidence type="ECO:0000313" key="5">
    <source>
        <dbReference type="Proteomes" id="UP000051952"/>
    </source>
</evidence>
<evidence type="ECO:0000256" key="1">
    <source>
        <dbReference type="ARBA" id="ARBA00022723"/>
    </source>
</evidence>
<name>A0A0S4J3C1_BODSA</name>
<dbReference type="Gene3D" id="3.90.79.10">
    <property type="entry name" value="Nucleoside Triphosphate Pyrophosphohydrolase"/>
    <property type="match status" value="1"/>
</dbReference>
<organism evidence="4 5">
    <name type="scientific">Bodo saltans</name>
    <name type="common">Flagellated protozoan</name>
    <dbReference type="NCBI Taxonomy" id="75058"/>
    <lineage>
        <taxon>Eukaryota</taxon>
        <taxon>Discoba</taxon>
        <taxon>Euglenozoa</taxon>
        <taxon>Kinetoplastea</taxon>
        <taxon>Metakinetoplastina</taxon>
        <taxon>Eubodonida</taxon>
        <taxon>Bodonidae</taxon>
        <taxon>Bodo</taxon>
    </lineage>
</organism>
<dbReference type="InterPro" id="IPR020084">
    <property type="entry name" value="NUDIX_hydrolase_CS"/>
</dbReference>
<dbReference type="PANTHER" id="PTHR12629:SF0">
    <property type="entry name" value="DIPHOSPHOINOSITOL-POLYPHOSPHATE DIPHOSPHATASE"/>
    <property type="match status" value="1"/>
</dbReference>
<evidence type="ECO:0000256" key="2">
    <source>
        <dbReference type="ARBA" id="ARBA00022801"/>
    </source>
</evidence>
<gene>
    <name evidence="4" type="ORF">BSAL_77330</name>
</gene>
<evidence type="ECO:0000313" key="4">
    <source>
        <dbReference type="EMBL" id="CUG30782.1"/>
    </source>
</evidence>
<dbReference type="PANTHER" id="PTHR12629">
    <property type="entry name" value="DIPHOSPHOINOSITOL POLYPHOSPHATE PHOSPHOHYDROLASE"/>
    <property type="match status" value="1"/>
</dbReference>
<dbReference type="EMBL" id="CYKH01000744">
    <property type="protein sequence ID" value="CUG30782.1"/>
    <property type="molecule type" value="Genomic_DNA"/>
</dbReference>
<reference evidence="5" key="1">
    <citation type="submission" date="2015-09" db="EMBL/GenBank/DDBJ databases">
        <authorList>
            <consortium name="Pathogen Informatics"/>
        </authorList>
    </citation>
    <scope>NUCLEOTIDE SEQUENCE [LARGE SCALE GENOMIC DNA]</scope>
    <source>
        <strain evidence="5">Lake Konstanz</strain>
    </source>
</reference>
<accession>A0A0S4J3C1</accession>
<proteinExistence type="predicted"/>
<evidence type="ECO:0000259" key="3">
    <source>
        <dbReference type="PROSITE" id="PS51462"/>
    </source>
</evidence>
<protein>
    <submittedName>
        <fullName evidence="4">NUDIX hydrolase-like, putative</fullName>
    </submittedName>
</protein>
<dbReference type="InterPro" id="IPR000086">
    <property type="entry name" value="NUDIX_hydrolase_dom"/>
</dbReference>
<keyword evidence="1" id="KW-0479">Metal-binding</keyword>
<dbReference type="GO" id="GO:0046872">
    <property type="term" value="F:metal ion binding"/>
    <property type="evidence" value="ECO:0007669"/>
    <property type="project" value="UniProtKB-KW"/>
</dbReference>
<sequence length="173" mass="19813">MGVKDRSTQRYTPNGDREVAVALILAQPVAGEWALVFVTSRNHASKLTLPKGGWESFESVEEAARREAIEESGAHCIRCASLEAWEHQEFINSGKQSRCLLHVVPLLFERFEDTWLEQAERKRFLIPVEQITNGNSTLNIENEEFTIKKEFVDVVRQHFKNDVFLALLKTLKT</sequence>
<dbReference type="Pfam" id="PF00293">
    <property type="entry name" value="NUDIX"/>
    <property type="match status" value="1"/>
</dbReference>
<dbReference type="VEuPathDB" id="TriTrypDB:BSAL_77330"/>
<dbReference type="PROSITE" id="PS00893">
    <property type="entry name" value="NUDIX_BOX"/>
    <property type="match status" value="1"/>
</dbReference>
<dbReference type="GO" id="GO:0016787">
    <property type="term" value="F:hydrolase activity"/>
    <property type="evidence" value="ECO:0007669"/>
    <property type="project" value="UniProtKB-KW"/>
</dbReference>
<dbReference type="Proteomes" id="UP000051952">
    <property type="component" value="Unassembled WGS sequence"/>
</dbReference>
<dbReference type="GO" id="GO:0005737">
    <property type="term" value="C:cytoplasm"/>
    <property type="evidence" value="ECO:0007669"/>
    <property type="project" value="TreeGrafter"/>
</dbReference>
<dbReference type="InterPro" id="IPR015797">
    <property type="entry name" value="NUDIX_hydrolase-like_dom_sf"/>
</dbReference>
<dbReference type="GO" id="GO:0005634">
    <property type="term" value="C:nucleus"/>
    <property type="evidence" value="ECO:0007669"/>
    <property type="project" value="TreeGrafter"/>
</dbReference>
<feature type="domain" description="Nudix hydrolase" evidence="3">
    <location>
        <begin position="16"/>
        <end position="153"/>
    </location>
</feature>
<dbReference type="PROSITE" id="PS51462">
    <property type="entry name" value="NUDIX"/>
    <property type="match status" value="1"/>
</dbReference>
<keyword evidence="5" id="KW-1185">Reference proteome</keyword>